<dbReference type="Proteomes" id="UP000318995">
    <property type="component" value="Unassembled WGS sequence"/>
</dbReference>
<proteinExistence type="predicted"/>
<evidence type="ECO:0008006" key="4">
    <source>
        <dbReference type="Google" id="ProtNLM"/>
    </source>
</evidence>
<feature type="chain" id="PRO_5022877198" description="PEP-CTERM sorting domain-containing protein" evidence="1">
    <location>
        <begin position="20"/>
        <end position="398"/>
    </location>
</feature>
<dbReference type="AlphaFoldDB" id="A0A5C5WBB3"/>
<protein>
    <recommendedName>
        <fullName evidence="4">PEP-CTERM sorting domain-containing protein</fullName>
    </recommendedName>
</protein>
<reference evidence="2 3" key="1">
    <citation type="submission" date="2019-02" db="EMBL/GenBank/DDBJ databases">
        <title>Deep-cultivation of Planctomycetes and their phenomic and genomic characterization uncovers novel biology.</title>
        <authorList>
            <person name="Wiegand S."/>
            <person name="Jogler M."/>
            <person name="Boedeker C."/>
            <person name="Pinto D."/>
            <person name="Vollmers J."/>
            <person name="Rivas-Marin E."/>
            <person name="Kohn T."/>
            <person name="Peeters S.H."/>
            <person name="Heuer A."/>
            <person name="Rast P."/>
            <person name="Oberbeckmann S."/>
            <person name="Bunk B."/>
            <person name="Jeske O."/>
            <person name="Meyerdierks A."/>
            <person name="Storesund J.E."/>
            <person name="Kallscheuer N."/>
            <person name="Luecker S."/>
            <person name="Lage O.M."/>
            <person name="Pohl T."/>
            <person name="Merkel B.J."/>
            <person name="Hornburger P."/>
            <person name="Mueller R.-W."/>
            <person name="Bruemmer F."/>
            <person name="Labrenz M."/>
            <person name="Spormann A.M."/>
            <person name="Op Den Camp H."/>
            <person name="Overmann J."/>
            <person name="Amann R."/>
            <person name="Jetten M.S.M."/>
            <person name="Mascher T."/>
            <person name="Medema M.H."/>
            <person name="Devos D.P."/>
            <person name="Kaster A.-K."/>
            <person name="Ovreas L."/>
            <person name="Rohde M."/>
            <person name="Galperin M.Y."/>
            <person name="Jogler C."/>
        </authorList>
    </citation>
    <scope>NUCLEOTIDE SEQUENCE [LARGE SCALE GENOMIC DNA]</scope>
    <source>
        <strain evidence="2 3">Pla111</strain>
    </source>
</reference>
<evidence type="ECO:0000313" key="2">
    <source>
        <dbReference type="EMBL" id="TWT47533.1"/>
    </source>
</evidence>
<dbReference type="RefSeq" id="WP_197524785.1">
    <property type="nucleotide sequence ID" value="NZ_SJPH01000002.1"/>
</dbReference>
<sequence length="398" mass="41834" precursor="true">MLNKQFLSALGPFACPVMALILSAVLGSPANAQLLYSFETGLNGFVPQGGADSDYIGHTQSTIGATNGTMALAIETGTGFGRDVVVNETSTAGGPLYDLFNTVSADPSQYTLDFDVTFTQAGWDRVSDPGGFFQINVFSNSDSVQGFEESFGVVNGTPGSASFVAASMPASQLSLTPGSGFYQLGFGTNSNHVAGAGGEGVLYYIDNVRFTQAPTYIEDLLFSWETPDNGGTPVNEQLEGWADGFAGQPYFHTRSITSQGATDGASGLLIESPQAGFAWASQFVLDAGETGNPANQPQIDDLITRVNGADRIAFDVTFTDDQFPGIPSYLSLFLNVSDASGTFYQSPAKQAGNPVSGAGQTQTIEIPLSEITSGGGEPRRCRLASGDFLPFCSRDQFR</sequence>
<name>A0A5C5WBB3_9BACT</name>
<accession>A0A5C5WBB3</accession>
<gene>
    <name evidence="2" type="ORF">Pla111_11480</name>
</gene>
<keyword evidence="3" id="KW-1185">Reference proteome</keyword>
<organism evidence="2 3">
    <name type="scientific">Botrimarina hoheduenensis</name>
    <dbReference type="NCBI Taxonomy" id="2528000"/>
    <lineage>
        <taxon>Bacteria</taxon>
        <taxon>Pseudomonadati</taxon>
        <taxon>Planctomycetota</taxon>
        <taxon>Planctomycetia</taxon>
        <taxon>Pirellulales</taxon>
        <taxon>Lacipirellulaceae</taxon>
        <taxon>Botrimarina</taxon>
    </lineage>
</organism>
<comment type="caution">
    <text evidence="2">The sequence shown here is derived from an EMBL/GenBank/DDBJ whole genome shotgun (WGS) entry which is preliminary data.</text>
</comment>
<feature type="signal peptide" evidence="1">
    <location>
        <begin position="1"/>
        <end position="19"/>
    </location>
</feature>
<keyword evidence="1" id="KW-0732">Signal</keyword>
<evidence type="ECO:0000313" key="3">
    <source>
        <dbReference type="Proteomes" id="UP000318995"/>
    </source>
</evidence>
<dbReference type="EMBL" id="SJPH01000002">
    <property type="protein sequence ID" value="TWT47533.1"/>
    <property type="molecule type" value="Genomic_DNA"/>
</dbReference>
<evidence type="ECO:0000256" key="1">
    <source>
        <dbReference type="SAM" id="SignalP"/>
    </source>
</evidence>